<evidence type="ECO:0000256" key="4">
    <source>
        <dbReference type="ARBA" id="ARBA00022729"/>
    </source>
</evidence>
<feature type="signal peptide" evidence="5">
    <location>
        <begin position="1"/>
        <end position="17"/>
    </location>
</feature>
<dbReference type="Proteomes" id="UP000035682">
    <property type="component" value="Unplaced"/>
</dbReference>
<evidence type="ECO:0000313" key="6">
    <source>
        <dbReference type="EMBL" id="CEF69602.1"/>
    </source>
</evidence>
<name>A0A090LIG1_STRRB</name>
<keyword evidence="3" id="KW-0964">Secreted</keyword>
<dbReference type="AlphaFoldDB" id="A0A090LIG1"/>
<evidence type="ECO:0000256" key="2">
    <source>
        <dbReference type="ARBA" id="ARBA00010112"/>
    </source>
</evidence>
<accession>A0A090LIG1</accession>
<dbReference type="Pfam" id="PF01060">
    <property type="entry name" value="TTR-52"/>
    <property type="match status" value="1"/>
</dbReference>
<dbReference type="CTD" id="36381972"/>
<dbReference type="GO" id="GO:0005576">
    <property type="term" value="C:extracellular region"/>
    <property type="evidence" value="ECO:0007669"/>
    <property type="project" value="UniProtKB-SubCell"/>
</dbReference>
<evidence type="ECO:0000256" key="3">
    <source>
        <dbReference type="ARBA" id="ARBA00022525"/>
    </source>
</evidence>
<dbReference type="GeneID" id="36381972"/>
<keyword evidence="4 5" id="KW-0732">Signal</keyword>
<dbReference type="Gene3D" id="2.60.40.3330">
    <property type="match status" value="1"/>
</dbReference>
<proteinExistence type="inferred from homology"/>
<gene>
    <name evidence="6 8 9" type="ORF">SRAE_2000425000</name>
</gene>
<evidence type="ECO:0000256" key="5">
    <source>
        <dbReference type="SAM" id="SignalP"/>
    </source>
</evidence>
<dbReference type="WormBase" id="SRAE_2000425000">
    <property type="protein sequence ID" value="SRP10438"/>
    <property type="gene ID" value="WBGene00264479"/>
</dbReference>
<evidence type="ECO:0000313" key="8">
    <source>
        <dbReference type="WBParaSite" id="SRAE_2000425000.1"/>
    </source>
</evidence>
<evidence type="ECO:0000313" key="7">
    <source>
        <dbReference type="Proteomes" id="UP000035682"/>
    </source>
</evidence>
<comment type="similarity">
    <text evidence="2">Belongs to the nematode transthyretin-like family.</text>
</comment>
<protein>
    <submittedName>
        <fullName evidence="6 8">Transthyretin-like family-containing protein</fullName>
    </submittedName>
</protein>
<dbReference type="GO" id="GO:0009986">
    <property type="term" value="C:cell surface"/>
    <property type="evidence" value="ECO:0007669"/>
    <property type="project" value="InterPro"/>
</dbReference>
<feature type="chain" id="PRO_5015030908" evidence="5">
    <location>
        <begin position="18"/>
        <end position="165"/>
    </location>
</feature>
<keyword evidence="7" id="KW-1185">Reference proteome</keyword>
<dbReference type="InterPro" id="IPR038479">
    <property type="entry name" value="Transthyretin-like_sf"/>
</dbReference>
<evidence type="ECO:0000313" key="9">
    <source>
        <dbReference type="WormBase" id="SRAE_2000425000"/>
    </source>
</evidence>
<comment type="subcellular location">
    <subcellularLocation>
        <location evidence="1">Secreted</location>
    </subcellularLocation>
</comment>
<dbReference type="PANTHER" id="PTHR21700">
    <property type="entry name" value="TRANSTHYRETIN-LIKE FAMILY PROTEIN-RELATED"/>
    <property type="match status" value="1"/>
</dbReference>
<evidence type="ECO:0000256" key="1">
    <source>
        <dbReference type="ARBA" id="ARBA00004613"/>
    </source>
</evidence>
<dbReference type="WBParaSite" id="SRAE_2000425000.1">
    <property type="protein sequence ID" value="SRAE_2000425000.1"/>
    <property type="gene ID" value="WBGene00264479"/>
</dbReference>
<dbReference type="InterPro" id="IPR001534">
    <property type="entry name" value="Transthyretin-like"/>
</dbReference>
<reference evidence="8" key="2">
    <citation type="submission" date="2020-12" db="UniProtKB">
        <authorList>
            <consortium name="WormBaseParasite"/>
        </authorList>
    </citation>
    <scope>IDENTIFICATION</scope>
</reference>
<dbReference type="PANTHER" id="PTHR21700:SF13">
    <property type="entry name" value="TRANSTHYRETIN-RELATED FAMILY DOMAIN"/>
    <property type="match status" value="1"/>
</dbReference>
<reference evidence="6 7" key="1">
    <citation type="submission" date="2014-09" db="EMBL/GenBank/DDBJ databases">
        <authorList>
            <person name="Martin A.A."/>
        </authorList>
    </citation>
    <scope>NUCLEOTIDE SEQUENCE</scope>
    <source>
        <strain evidence="7">ED321</strain>
        <strain evidence="6">ED321 Heterogonic</strain>
    </source>
</reference>
<sequence>MVKFILLLYVLFHSGEAIFSFLDKKWEVNVTGKLLCNGKGVENAVIEIFDFPLLGNNVMLDRRISNKNGDFKMFGNIDKFLSPKLYINIYDHCNVKNTFCYNIRRINLSIKKSIVGKNKYEKMWKLGTIDLNKHRFNKKSLQFKSEEHCDSIFQTIHQNTNHLIV</sequence>
<dbReference type="EMBL" id="LN609529">
    <property type="protein sequence ID" value="CEF69602.1"/>
    <property type="molecule type" value="Genomic_DNA"/>
</dbReference>
<organism evidence="6">
    <name type="scientific">Strongyloides ratti</name>
    <name type="common">Parasitic roundworm</name>
    <dbReference type="NCBI Taxonomy" id="34506"/>
    <lineage>
        <taxon>Eukaryota</taxon>
        <taxon>Metazoa</taxon>
        <taxon>Ecdysozoa</taxon>
        <taxon>Nematoda</taxon>
        <taxon>Chromadorea</taxon>
        <taxon>Rhabditida</taxon>
        <taxon>Tylenchina</taxon>
        <taxon>Panagrolaimomorpha</taxon>
        <taxon>Strongyloidoidea</taxon>
        <taxon>Strongyloididae</taxon>
        <taxon>Strongyloides</taxon>
    </lineage>
</organism>
<dbReference type="RefSeq" id="XP_024508801.1">
    <property type="nucleotide sequence ID" value="XM_024643097.1"/>
</dbReference>